<sequence length="284" mass="29134">MAICPSGHESEATDYCDICGTAMGGAAPAAAPVVSAPSAPPAAPAATSGGEGERTVCPDCDAPRTGRFCEDCGYDYASEMSGAVRMAEQAQSVQALLEGRAAGQSARLSPPQPTATFTATPPLSAPTAPPVQPVPPMPQVPPAPVAEPQAGLWEAVVTADRGYYNTVIGQGGPDAASVPFPPYCPERRFPLSGQQVMIGRRSRSRNLSPEIDLTGPPQDPGVSHLHAVLLAQPDGSWMLVDPGSANGTTVNGSREALPPNVPVPIGDGDRIQLGAWTVITLRKG</sequence>
<feature type="region of interest" description="Disordered" evidence="2">
    <location>
        <begin position="35"/>
        <end position="56"/>
    </location>
</feature>
<proteinExistence type="predicted"/>
<protein>
    <submittedName>
        <fullName evidence="4">Phosphopeptide-binding protein</fullName>
    </submittedName>
</protein>
<dbReference type="SUPFAM" id="SSF49879">
    <property type="entry name" value="SMAD/FHA domain"/>
    <property type="match status" value="1"/>
</dbReference>
<dbReference type="RefSeq" id="WP_113978932.1">
    <property type="nucleotide sequence ID" value="NZ_QMEY01000001.1"/>
</dbReference>
<name>A0A366M7Y9_9ACTN</name>
<dbReference type="InterPro" id="IPR050923">
    <property type="entry name" value="Cell_Proc_Reg/RNA_Proc"/>
</dbReference>
<dbReference type="InterPro" id="IPR008984">
    <property type="entry name" value="SMAD_FHA_dom_sf"/>
</dbReference>
<evidence type="ECO:0000256" key="2">
    <source>
        <dbReference type="SAM" id="MobiDB-lite"/>
    </source>
</evidence>
<evidence type="ECO:0000256" key="1">
    <source>
        <dbReference type="ARBA" id="ARBA00022553"/>
    </source>
</evidence>
<dbReference type="OrthoDB" id="5111283at2"/>
<evidence type="ECO:0000259" key="3">
    <source>
        <dbReference type="PROSITE" id="PS50006"/>
    </source>
</evidence>
<reference evidence="4 5" key="1">
    <citation type="submission" date="2018-06" db="EMBL/GenBank/DDBJ databases">
        <title>Sphaerisporangium craniellae sp. nov., isolated from a marine sponge in the South China Sea.</title>
        <authorList>
            <person name="Li L."/>
        </authorList>
    </citation>
    <scope>NUCLEOTIDE SEQUENCE [LARGE SCALE GENOMIC DNA]</scope>
    <source>
        <strain evidence="4 5">LHW63015</strain>
    </source>
</reference>
<dbReference type="Gene3D" id="2.60.200.20">
    <property type="match status" value="1"/>
</dbReference>
<gene>
    <name evidence="4" type="ORF">DP939_03945</name>
</gene>
<dbReference type="InterPro" id="IPR000253">
    <property type="entry name" value="FHA_dom"/>
</dbReference>
<dbReference type="AlphaFoldDB" id="A0A366M7Y9"/>
<feature type="region of interest" description="Disordered" evidence="2">
    <location>
        <begin position="101"/>
        <end position="130"/>
    </location>
</feature>
<dbReference type="Proteomes" id="UP000253303">
    <property type="component" value="Unassembled WGS sequence"/>
</dbReference>
<dbReference type="PANTHER" id="PTHR23308">
    <property type="entry name" value="NUCLEAR INHIBITOR OF PROTEIN PHOSPHATASE-1"/>
    <property type="match status" value="1"/>
</dbReference>
<keyword evidence="1" id="KW-0597">Phosphoprotein</keyword>
<dbReference type="Pfam" id="PF00498">
    <property type="entry name" value="FHA"/>
    <property type="match status" value="1"/>
</dbReference>
<dbReference type="CDD" id="cd00060">
    <property type="entry name" value="FHA"/>
    <property type="match status" value="1"/>
</dbReference>
<accession>A0A366M7Y9</accession>
<feature type="domain" description="FHA" evidence="3">
    <location>
        <begin position="196"/>
        <end position="255"/>
    </location>
</feature>
<comment type="caution">
    <text evidence="4">The sequence shown here is derived from an EMBL/GenBank/DDBJ whole genome shotgun (WGS) entry which is preliminary data.</text>
</comment>
<evidence type="ECO:0000313" key="5">
    <source>
        <dbReference type="Proteomes" id="UP000253303"/>
    </source>
</evidence>
<dbReference type="EMBL" id="QMEY01000001">
    <property type="protein sequence ID" value="RBQ21840.1"/>
    <property type="molecule type" value="Genomic_DNA"/>
</dbReference>
<keyword evidence="5" id="KW-1185">Reference proteome</keyword>
<evidence type="ECO:0000313" key="4">
    <source>
        <dbReference type="EMBL" id="RBQ21840.1"/>
    </source>
</evidence>
<dbReference type="PROSITE" id="PS50006">
    <property type="entry name" value="FHA_DOMAIN"/>
    <property type="match status" value="1"/>
</dbReference>
<organism evidence="4 5">
    <name type="scientific">Spongiactinospora rosea</name>
    <dbReference type="NCBI Taxonomy" id="2248750"/>
    <lineage>
        <taxon>Bacteria</taxon>
        <taxon>Bacillati</taxon>
        <taxon>Actinomycetota</taxon>
        <taxon>Actinomycetes</taxon>
        <taxon>Streptosporangiales</taxon>
        <taxon>Streptosporangiaceae</taxon>
        <taxon>Spongiactinospora</taxon>
    </lineage>
</organism>